<organism evidence="2 3">
    <name type="scientific">Zymoseptoria tritici (strain CBS 115943 / IPO323)</name>
    <name type="common">Speckled leaf blotch fungus</name>
    <name type="synonym">Septoria tritici</name>
    <dbReference type="NCBI Taxonomy" id="336722"/>
    <lineage>
        <taxon>Eukaryota</taxon>
        <taxon>Fungi</taxon>
        <taxon>Dikarya</taxon>
        <taxon>Ascomycota</taxon>
        <taxon>Pezizomycotina</taxon>
        <taxon>Dothideomycetes</taxon>
        <taxon>Dothideomycetidae</taxon>
        <taxon>Mycosphaerellales</taxon>
        <taxon>Mycosphaerellaceae</taxon>
        <taxon>Zymoseptoria</taxon>
    </lineage>
</organism>
<evidence type="ECO:0000313" key="3">
    <source>
        <dbReference type="Proteomes" id="UP000008062"/>
    </source>
</evidence>
<reference evidence="2 3" key="1">
    <citation type="journal article" date="2011" name="PLoS Genet.">
        <title>Finished genome of the fungal wheat pathogen Mycosphaerella graminicola reveals dispensome structure, chromosome plasticity, and stealth pathogenesis.</title>
        <authorList>
            <person name="Goodwin S.B."/>
            <person name="Ben M'barek S."/>
            <person name="Dhillon B."/>
            <person name="Wittenberg A.H.J."/>
            <person name="Crane C.F."/>
            <person name="Hane J.K."/>
            <person name="Foster A.J."/>
            <person name="Van der Lee T.A.J."/>
            <person name="Grimwood J."/>
            <person name="Aerts A."/>
            <person name="Antoniw J."/>
            <person name="Bailey A."/>
            <person name="Bluhm B."/>
            <person name="Bowler J."/>
            <person name="Bristow J."/>
            <person name="van der Burgt A."/>
            <person name="Canto-Canche B."/>
            <person name="Churchill A.C.L."/>
            <person name="Conde-Ferraez L."/>
            <person name="Cools H.J."/>
            <person name="Coutinho P.M."/>
            <person name="Csukai M."/>
            <person name="Dehal P."/>
            <person name="De Wit P."/>
            <person name="Donzelli B."/>
            <person name="van de Geest H.C."/>
            <person name="van Ham R.C.H.J."/>
            <person name="Hammond-Kosack K.E."/>
            <person name="Henrissat B."/>
            <person name="Kilian A."/>
            <person name="Kobayashi A.K."/>
            <person name="Koopmann E."/>
            <person name="Kourmpetis Y."/>
            <person name="Kuzniar A."/>
            <person name="Lindquist E."/>
            <person name="Lombard V."/>
            <person name="Maliepaard C."/>
            <person name="Martins N."/>
            <person name="Mehrabi R."/>
            <person name="Nap J.P.H."/>
            <person name="Ponomarenko A."/>
            <person name="Rudd J.J."/>
            <person name="Salamov A."/>
            <person name="Schmutz J."/>
            <person name="Schouten H.J."/>
            <person name="Shapiro H."/>
            <person name="Stergiopoulos I."/>
            <person name="Torriani S.F.F."/>
            <person name="Tu H."/>
            <person name="de Vries R.P."/>
            <person name="Waalwijk C."/>
            <person name="Ware S.B."/>
            <person name="Wiebenga A."/>
            <person name="Zwiers L.-H."/>
            <person name="Oliver R.P."/>
            <person name="Grigoriev I.V."/>
            <person name="Kema G.H.J."/>
        </authorList>
    </citation>
    <scope>NUCLEOTIDE SEQUENCE [LARGE SCALE GENOMIC DNA]</scope>
    <source>
        <strain evidence="3">CBS 115943 / IPO323</strain>
    </source>
</reference>
<dbReference type="AlphaFoldDB" id="F9XR84"/>
<gene>
    <name evidence="2" type="ORF">MYCGRDRAFT_97743</name>
</gene>
<keyword evidence="3" id="KW-1185">Reference proteome</keyword>
<dbReference type="KEGG" id="ztr:MYCGRDRAFT_97743"/>
<accession>F9XR84</accession>
<dbReference type="RefSeq" id="XP_003847238.1">
    <property type="nucleotide sequence ID" value="XM_003847190.1"/>
</dbReference>
<dbReference type="Proteomes" id="UP000008062">
    <property type="component" value="Chromosome 16"/>
</dbReference>
<sequence>MVANGRTCAFSLVYYSYVLQSSDRPDCRALDNPVDPRTLSTIRSIRRLSRQSGRSDDSLDNPVDPTTVNSSFDSPNLNKTSSRKIAHFQITTTTTMQSFMITSAVALIAGSAMALPAPYTEDTYVIKGFTEHKTYTM</sequence>
<name>F9XR84_ZYMTI</name>
<evidence type="ECO:0000256" key="1">
    <source>
        <dbReference type="SAM" id="MobiDB-lite"/>
    </source>
</evidence>
<feature type="compositionally biased region" description="Polar residues" evidence="1">
    <location>
        <begin position="64"/>
        <end position="77"/>
    </location>
</feature>
<dbReference type="InParanoid" id="F9XR84"/>
<dbReference type="HOGENOM" id="CLU_1866722_0_0_1"/>
<dbReference type="GeneID" id="13399890"/>
<dbReference type="VEuPathDB" id="FungiDB:ZTRI_16.57"/>
<feature type="region of interest" description="Disordered" evidence="1">
    <location>
        <begin position="49"/>
        <end position="77"/>
    </location>
</feature>
<evidence type="ECO:0000313" key="2">
    <source>
        <dbReference type="EMBL" id="EGP82214.1"/>
    </source>
</evidence>
<dbReference type="EMBL" id="CM001211">
    <property type="protein sequence ID" value="EGP82214.1"/>
    <property type="molecule type" value="Genomic_DNA"/>
</dbReference>
<protein>
    <submittedName>
        <fullName evidence="2">Uncharacterized protein</fullName>
    </submittedName>
</protein>
<proteinExistence type="predicted"/>